<reference evidence="1 2" key="1">
    <citation type="journal article" date="2018" name="Biotechnol. Adv.">
        <title>Improved genomic resources and new bioinformatic workflow for the carcinogenic parasite Clonorchis sinensis: Biotechnological implications.</title>
        <authorList>
            <person name="Wang D."/>
            <person name="Korhonen P.K."/>
            <person name="Gasser R.B."/>
            <person name="Young N.D."/>
        </authorList>
    </citation>
    <scope>NUCLEOTIDE SEQUENCE [LARGE SCALE GENOMIC DNA]</scope>
    <source>
        <strain evidence="1">Cs-k2</strain>
    </source>
</reference>
<dbReference type="AlphaFoldDB" id="A0A8T1N1W0"/>
<proteinExistence type="predicted"/>
<reference evidence="1 2" key="2">
    <citation type="journal article" date="2021" name="Genomics">
        <title>High-quality reference genome for Clonorchis sinensis.</title>
        <authorList>
            <person name="Young N.D."/>
            <person name="Stroehlein A.J."/>
            <person name="Kinkar L."/>
            <person name="Wang T."/>
            <person name="Sohn W.M."/>
            <person name="Chang B.C.H."/>
            <person name="Kaur P."/>
            <person name="Weisz D."/>
            <person name="Dudchenko O."/>
            <person name="Aiden E.L."/>
            <person name="Korhonen P.K."/>
            <person name="Gasser R.B."/>
        </authorList>
    </citation>
    <scope>NUCLEOTIDE SEQUENCE [LARGE SCALE GENOMIC DNA]</scope>
    <source>
        <strain evidence="1">Cs-k2</strain>
    </source>
</reference>
<gene>
    <name evidence="1" type="ORF">CSKR_100432</name>
</gene>
<evidence type="ECO:0000313" key="1">
    <source>
        <dbReference type="EMBL" id="KAG5454901.1"/>
    </source>
</evidence>
<dbReference type="Proteomes" id="UP000286415">
    <property type="component" value="Unassembled WGS sequence"/>
</dbReference>
<sequence>MSFNATHNTAGRPAVTMLSDIGGKFSPLFLTTKLQYILCELFSGDTGINETFDVHTYGEYVVPCEFRQSYPWDVLAKGIMFKRKEEEIILRPVQLIIIGRKNPIAPAPVAPIIMSEVQAFGTMLHEALAPQMPPEEPFPVSHYELQHILCELFSGDTGINETFDVHTYGEYVVPCEFRQSYPWDVLAKGIMFKRKEEEIILRPVQLIIIGRKNPIAPAPVAPIIMSDVQAFGTMLHEALAPQMPPEEPFPVSHYEETRKAIVGSQKTLYVEPKRVEWRPRADHKDVVLGIVQNRVVAMAVKRQSGRLIVINGQVIDQLPNSTTYNELCQSFRQWLTNGQNHYADFVPIGSVYKPGDIILIKRTNKFGFEKVYSHLTSGENSAVAGYFFQNGEDNPKQLLSRLEIEHAENGYRTSEQSIDLQSMIPTLRFTPLDYELHQITSPYPKNPHTATALYNYNVILLQQTGETCTRLPGVQSNYLDVPPTMRPTTITTTIRAPWGATFFLTTTYAKPGHGFPWTILTSEFPEPAYSCKSANGWN</sequence>
<protein>
    <submittedName>
        <fullName evidence="1">Uncharacterized protein</fullName>
    </submittedName>
</protein>
<comment type="caution">
    <text evidence="1">The sequence shown here is derived from an EMBL/GenBank/DDBJ whole genome shotgun (WGS) entry which is preliminary data.</text>
</comment>
<dbReference type="EMBL" id="NIRI02000005">
    <property type="protein sequence ID" value="KAG5454901.1"/>
    <property type="molecule type" value="Genomic_DNA"/>
</dbReference>
<name>A0A8T1N1W0_CLOSI</name>
<keyword evidence="2" id="KW-1185">Reference proteome</keyword>
<organism evidence="1 2">
    <name type="scientific">Clonorchis sinensis</name>
    <name type="common">Chinese liver fluke</name>
    <dbReference type="NCBI Taxonomy" id="79923"/>
    <lineage>
        <taxon>Eukaryota</taxon>
        <taxon>Metazoa</taxon>
        <taxon>Spiralia</taxon>
        <taxon>Lophotrochozoa</taxon>
        <taxon>Platyhelminthes</taxon>
        <taxon>Trematoda</taxon>
        <taxon>Digenea</taxon>
        <taxon>Opisthorchiida</taxon>
        <taxon>Opisthorchiata</taxon>
        <taxon>Opisthorchiidae</taxon>
        <taxon>Clonorchis</taxon>
    </lineage>
</organism>
<accession>A0A8T1N1W0</accession>
<evidence type="ECO:0000313" key="2">
    <source>
        <dbReference type="Proteomes" id="UP000286415"/>
    </source>
</evidence>